<organism evidence="4 5">
    <name type="scientific">Lachancea fermentati</name>
    <name type="common">Zygosaccharomyces fermentati</name>
    <dbReference type="NCBI Taxonomy" id="4955"/>
    <lineage>
        <taxon>Eukaryota</taxon>
        <taxon>Fungi</taxon>
        <taxon>Dikarya</taxon>
        <taxon>Ascomycota</taxon>
        <taxon>Saccharomycotina</taxon>
        <taxon>Saccharomycetes</taxon>
        <taxon>Saccharomycetales</taxon>
        <taxon>Saccharomycetaceae</taxon>
        <taxon>Lachancea</taxon>
    </lineage>
</organism>
<reference evidence="4 5" key="1">
    <citation type="submission" date="2016-03" db="EMBL/GenBank/DDBJ databases">
        <authorList>
            <person name="Devillers H."/>
        </authorList>
    </citation>
    <scope>NUCLEOTIDE SEQUENCE [LARGE SCALE GENOMIC DNA]</scope>
    <source>
        <strain evidence="4">CBS 6772</strain>
    </source>
</reference>
<dbReference type="FunFam" id="3.40.50.300:FF:000485">
    <property type="entry name" value="Dephospho-CoA kinase CAB5"/>
    <property type="match status" value="1"/>
</dbReference>
<dbReference type="Proteomes" id="UP000190831">
    <property type="component" value="Chromosome H"/>
</dbReference>
<dbReference type="NCBIfam" id="TIGR00152">
    <property type="entry name" value="dephospho-CoA kinase"/>
    <property type="match status" value="1"/>
</dbReference>
<proteinExistence type="inferred from homology"/>
<dbReference type="CDD" id="cd02022">
    <property type="entry name" value="DPCK"/>
    <property type="match status" value="1"/>
</dbReference>
<dbReference type="STRING" id="4955.A0A1G4MJR5"/>
<dbReference type="PROSITE" id="PS51219">
    <property type="entry name" value="DPCK"/>
    <property type="match status" value="1"/>
</dbReference>
<dbReference type="Gene3D" id="3.40.50.300">
    <property type="entry name" value="P-loop containing nucleotide triphosphate hydrolases"/>
    <property type="match status" value="1"/>
</dbReference>
<dbReference type="SUPFAM" id="SSF52540">
    <property type="entry name" value="P-loop containing nucleoside triphosphate hydrolases"/>
    <property type="match status" value="1"/>
</dbReference>
<dbReference type="Pfam" id="PF01121">
    <property type="entry name" value="CoaE"/>
    <property type="match status" value="1"/>
</dbReference>
<comment type="similarity">
    <text evidence="1">Belongs to the CoaE family.</text>
</comment>
<sequence length="237" mass="26906">MLVVGLTGGIACGKSTVSMRLKEQYKLPIVDADQIAREIVAPGQDAYKKIVNHFQQKIPDLLQSDGKLNRQALGKWVFSNRDDLKVLNSITHPAIRYEIFRQILKYYLKGYKMCVLDIPLLFESKLDTFCGITISVICNEETQLQRLRKRNPELSIEDARNRIASQMPMSDRIKLSDFVIENNDSIATLNAQLQGVISQINPGFLRTTLEYFPPFGTVSALAIVVTKYLRKRAVDKQ</sequence>
<dbReference type="PANTHER" id="PTHR10695:SF46">
    <property type="entry name" value="BIFUNCTIONAL COENZYME A SYNTHASE-RELATED"/>
    <property type="match status" value="1"/>
</dbReference>
<dbReference type="GO" id="GO:0004140">
    <property type="term" value="F:dephospho-CoA kinase activity"/>
    <property type="evidence" value="ECO:0007669"/>
    <property type="project" value="InterPro"/>
</dbReference>
<dbReference type="OMA" id="CQMDIEQ"/>
<dbReference type="PANTHER" id="PTHR10695">
    <property type="entry name" value="DEPHOSPHO-COA KINASE-RELATED"/>
    <property type="match status" value="1"/>
</dbReference>
<evidence type="ECO:0000313" key="5">
    <source>
        <dbReference type="Proteomes" id="UP000190831"/>
    </source>
</evidence>
<keyword evidence="3" id="KW-0067">ATP-binding</keyword>
<dbReference type="InterPro" id="IPR027417">
    <property type="entry name" value="P-loop_NTPase"/>
</dbReference>
<dbReference type="AlphaFoldDB" id="A0A1G4MJR5"/>
<evidence type="ECO:0000256" key="3">
    <source>
        <dbReference type="ARBA" id="ARBA00022840"/>
    </source>
</evidence>
<gene>
    <name evidence="4" type="ORF">LAFE_0H06084G</name>
</gene>
<dbReference type="InterPro" id="IPR001977">
    <property type="entry name" value="Depp_CoAkinase"/>
</dbReference>
<dbReference type="GO" id="GO:0005737">
    <property type="term" value="C:cytoplasm"/>
    <property type="evidence" value="ECO:0007669"/>
    <property type="project" value="UniProtKB-ARBA"/>
</dbReference>
<protein>
    <submittedName>
        <fullName evidence="4">LAFE_0H06084g1_1</fullName>
    </submittedName>
</protein>
<evidence type="ECO:0000313" key="4">
    <source>
        <dbReference type="EMBL" id="SCW04107.1"/>
    </source>
</evidence>
<dbReference type="HAMAP" id="MF_00376">
    <property type="entry name" value="Dephospho_CoA_kinase"/>
    <property type="match status" value="1"/>
</dbReference>
<dbReference type="GO" id="GO:0005524">
    <property type="term" value="F:ATP binding"/>
    <property type="evidence" value="ECO:0007669"/>
    <property type="project" value="UniProtKB-KW"/>
</dbReference>
<name>A0A1G4MJR5_LACFM</name>
<keyword evidence="5" id="KW-1185">Reference proteome</keyword>
<evidence type="ECO:0000256" key="2">
    <source>
        <dbReference type="ARBA" id="ARBA00022741"/>
    </source>
</evidence>
<evidence type="ECO:0000256" key="1">
    <source>
        <dbReference type="ARBA" id="ARBA00009018"/>
    </source>
</evidence>
<keyword evidence="2" id="KW-0547">Nucleotide-binding</keyword>
<accession>A0A1G4MJR5</accession>
<dbReference type="EMBL" id="LT598491">
    <property type="protein sequence ID" value="SCW04107.1"/>
    <property type="molecule type" value="Genomic_DNA"/>
</dbReference>
<dbReference type="GO" id="GO:0015937">
    <property type="term" value="P:coenzyme A biosynthetic process"/>
    <property type="evidence" value="ECO:0007669"/>
    <property type="project" value="InterPro"/>
</dbReference>
<dbReference type="OrthoDB" id="247245at2759"/>